<dbReference type="RefSeq" id="WP_116479736.1">
    <property type="nucleotide sequence ID" value="NZ_QEKV01000002.1"/>
</dbReference>
<keyword evidence="3" id="KW-0031">Aminopeptidase</keyword>
<accession>A0A2U1E5Q2</accession>
<protein>
    <submittedName>
        <fullName evidence="3">Dipeptidyl aminopeptidase/acylaminoacyl peptidase</fullName>
    </submittedName>
</protein>
<dbReference type="SUPFAM" id="SSF82171">
    <property type="entry name" value="DPP6 N-terminal domain-like"/>
    <property type="match status" value="1"/>
</dbReference>
<keyword evidence="1" id="KW-0378">Hydrolase</keyword>
<dbReference type="EMBL" id="QEKV01000002">
    <property type="protein sequence ID" value="PVY95273.1"/>
    <property type="molecule type" value="Genomic_DNA"/>
</dbReference>
<proteinExistence type="predicted"/>
<evidence type="ECO:0000313" key="3">
    <source>
        <dbReference type="EMBL" id="PVY95273.1"/>
    </source>
</evidence>
<dbReference type="InterPro" id="IPR029058">
    <property type="entry name" value="AB_hydrolase_fold"/>
</dbReference>
<evidence type="ECO:0000259" key="2">
    <source>
        <dbReference type="Pfam" id="PF00326"/>
    </source>
</evidence>
<feature type="domain" description="Peptidase S9 prolyl oligopeptidase catalytic" evidence="2">
    <location>
        <begin position="446"/>
        <end position="657"/>
    </location>
</feature>
<dbReference type="PANTHER" id="PTHR42776:SF27">
    <property type="entry name" value="DIPEPTIDYL PEPTIDASE FAMILY MEMBER 6"/>
    <property type="match status" value="1"/>
</dbReference>
<dbReference type="SUPFAM" id="SSF53474">
    <property type="entry name" value="alpha/beta-Hydrolases"/>
    <property type="match status" value="1"/>
</dbReference>
<dbReference type="Gene3D" id="3.40.50.1820">
    <property type="entry name" value="alpha/beta hydrolase"/>
    <property type="match status" value="1"/>
</dbReference>
<organism evidence="3 4">
    <name type="scientific">Ezakiella coagulans</name>
    <dbReference type="NCBI Taxonomy" id="46507"/>
    <lineage>
        <taxon>Bacteria</taxon>
        <taxon>Bacillati</taxon>
        <taxon>Bacillota</taxon>
        <taxon>Tissierellia</taxon>
        <taxon>Ezakiella</taxon>
    </lineage>
</organism>
<keyword evidence="3" id="KW-0645">Protease</keyword>
<evidence type="ECO:0000313" key="4">
    <source>
        <dbReference type="Proteomes" id="UP000245793"/>
    </source>
</evidence>
<comment type="caution">
    <text evidence="3">The sequence shown here is derived from an EMBL/GenBank/DDBJ whole genome shotgun (WGS) entry which is preliminary data.</text>
</comment>
<dbReference type="GO" id="GO:0006508">
    <property type="term" value="P:proteolysis"/>
    <property type="evidence" value="ECO:0007669"/>
    <property type="project" value="InterPro"/>
</dbReference>
<dbReference type="InterPro" id="IPR001375">
    <property type="entry name" value="Peptidase_S9_cat"/>
</dbReference>
<dbReference type="Pfam" id="PF00326">
    <property type="entry name" value="Peptidase_S9"/>
    <property type="match status" value="1"/>
</dbReference>
<dbReference type="Proteomes" id="UP000245793">
    <property type="component" value="Unassembled WGS sequence"/>
</dbReference>
<keyword evidence="4" id="KW-1185">Reference proteome</keyword>
<reference evidence="3 4" key="1">
    <citation type="submission" date="2018-04" db="EMBL/GenBank/DDBJ databases">
        <title>Genomic Encyclopedia of Type Strains, Phase IV (KMG-IV): sequencing the most valuable type-strain genomes for metagenomic binning, comparative biology and taxonomic classification.</title>
        <authorList>
            <person name="Goeker M."/>
        </authorList>
    </citation>
    <scope>NUCLEOTIDE SEQUENCE [LARGE SCALE GENOMIC DNA]</scope>
    <source>
        <strain evidence="3 4">DSM 20705</strain>
    </source>
</reference>
<sequence length="660" mass="76245">MNKITLDAFTKYKFLSKPTFSDGGKRFVFEVTNISEDKKSYETGLFELENNNAKRITTKSGQGFCFLNEDEIIFRDDRDKSENKSAAPSTKIYKLNLNGGEAEKFLEFDSNLSIVDVVGNKIIFIENYNPIWDGYDKTDSKSREAMISRNKNDEDYHVFDEIPFWGNGAGVTNKNRSRLACYDLGKKELTFLTEKERTVELVDINKNTEKIAFTTNVYKDKMPLTSEVMMLDLRTGKIEDITPLYGMSYQILKFMGDDIITLATDMKSHGINENGSLILFEPNEKRILKKIMPDFSFWSSVGSDVRYREGDTFKVDGDYFYFTTTIEYKCELFRVDKNLEIEQLTNCGGSVDSFDVKNGKIYAISLIEQKLQELYEIKDGEHIEITHLNDGLKDVYVAKPELVEWDKNDYHYTGFVLLPPNYDATKKYPAVFEIHGGPKTVYGTVFYHELQFLANEGYIVFFTNPRGSDGYGNDFMDIFGKYGDIDYKDLMDFTDLVLEKYPAIEKDRVFVTGGSYGGFMTNWIIGHTNRFKRACSQRSISNWISMWGTADIGYYFADDQTRAAIWNNVSGWGGVDKMWEQSPLKYADKVETPTLFINSNEDYRCYHTEGLQMFTALKYFGVESRLVLFKGENHELSRSGLPHHRIRRLTEIRDWFKLGL</sequence>
<dbReference type="AlphaFoldDB" id="A0A2U1E5Q2"/>
<dbReference type="PANTHER" id="PTHR42776">
    <property type="entry name" value="SERINE PEPTIDASE S9 FAMILY MEMBER"/>
    <property type="match status" value="1"/>
</dbReference>
<gene>
    <name evidence="3" type="ORF">C7381_102162</name>
</gene>
<evidence type="ECO:0000256" key="1">
    <source>
        <dbReference type="ARBA" id="ARBA00022801"/>
    </source>
</evidence>
<name>A0A2U1E5Q2_9FIRM</name>
<dbReference type="GO" id="GO:0004177">
    <property type="term" value="F:aminopeptidase activity"/>
    <property type="evidence" value="ECO:0007669"/>
    <property type="project" value="UniProtKB-KW"/>
</dbReference>
<dbReference type="GO" id="GO:0004252">
    <property type="term" value="F:serine-type endopeptidase activity"/>
    <property type="evidence" value="ECO:0007669"/>
    <property type="project" value="TreeGrafter"/>
</dbReference>